<protein>
    <submittedName>
        <fullName evidence="2">Uncharacterized protein</fullName>
    </submittedName>
</protein>
<evidence type="ECO:0000313" key="2">
    <source>
        <dbReference type="EMBL" id="ANI18692.1"/>
    </source>
</evidence>
<dbReference type="Proteomes" id="UP000077748">
    <property type="component" value="Plasmid pRBL16"/>
</dbReference>
<gene>
    <name evidence="2" type="ORF">A9C11_32000</name>
</gene>
<keyword evidence="2" id="KW-0614">Plasmid</keyword>
<evidence type="ECO:0000313" key="3">
    <source>
        <dbReference type="Proteomes" id="UP000077748"/>
    </source>
</evidence>
<evidence type="ECO:0000256" key="1">
    <source>
        <dbReference type="SAM" id="MobiDB-lite"/>
    </source>
</evidence>
<proteinExistence type="predicted"/>
<sequence>MTDIIPFPSMPRLHNNKVQQNQAERKKLADWFRALAQHIEGNEIEREPLAATVVLSSAAGDEVLTVGYDGNQQVCRRQAGSAAHRFTNLGGYTRRGGNFFDRLK</sequence>
<feature type="region of interest" description="Disordered" evidence="1">
    <location>
        <begin position="1"/>
        <end position="21"/>
    </location>
</feature>
<organism evidence="2 3">
    <name type="scientific">Pseudomonas citronellolis</name>
    <dbReference type="NCBI Taxonomy" id="53408"/>
    <lineage>
        <taxon>Bacteria</taxon>
        <taxon>Pseudomonadati</taxon>
        <taxon>Pseudomonadota</taxon>
        <taxon>Gammaproteobacteria</taxon>
        <taxon>Pseudomonadales</taxon>
        <taxon>Pseudomonadaceae</taxon>
        <taxon>Pseudomonas</taxon>
    </lineage>
</organism>
<reference evidence="2 3" key="1">
    <citation type="submission" date="2016-05" db="EMBL/GenBank/DDBJ databases">
        <title>Genome Sequence of Pseudomonas citronellolis Strain SJTE-3, an Estrogens and Persistent Organic Pollutants degradation strain.</title>
        <authorList>
            <person name="Liang R."/>
        </authorList>
    </citation>
    <scope>NUCLEOTIDE SEQUENCE [LARGE SCALE GENOMIC DNA]</scope>
    <source>
        <strain evidence="2 3">SJTE-3</strain>
        <plasmid evidence="3">Plasmid prbl16</plasmid>
    </source>
</reference>
<dbReference type="EMBL" id="CP015879">
    <property type="protein sequence ID" value="ANI18692.1"/>
    <property type="molecule type" value="Genomic_DNA"/>
</dbReference>
<dbReference type="RefSeq" id="WP_019437813.1">
    <property type="nucleotide sequence ID" value="NZ_CP015879.1"/>
</dbReference>
<dbReference type="AlphaFoldDB" id="A0A1A9KME2"/>
<geneLocation type="plasmid" evidence="3">
    <name>prbl16</name>
</geneLocation>
<dbReference type="GeneID" id="93444634"/>
<accession>A0A1A9KME2</accession>
<name>A0A1A9KME2_9PSED</name>